<keyword evidence="3" id="KW-0862">Zinc</keyword>
<keyword evidence="1" id="KW-0479">Metal-binding</keyword>
<evidence type="ECO:0000256" key="4">
    <source>
        <dbReference type="SAM" id="MobiDB-lite"/>
    </source>
</evidence>
<dbReference type="EMBL" id="HBUF01083960">
    <property type="protein sequence ID" value="CAG6633807.1"/>
    <property type="molecule type" value="Transcribed_RNA"/>
</dbReference>
<dbReference type="AlphaFoldDB" id="A0A8D8QMG3"/>
<dbReference type="GO" id="GO:0008270">
    <property type="term" value="F:zinc ion binding"/>
    <property type="evidence" value="ECO:0007669"/>
    <property type="project" value="UniProtKB-KW"/>
</dbReference>
<protein>
    <recommendedName>
        <fullName evidence="5">BED-type domain-containing protein</fullName>
    </recommendedName>
</protein>
<evidence type="ECO:0000256" key="3">
    <source>
        <dbReference type="ARBA" id="ARBA00022833"/>
    </source>
</evidence>
<dbReference type="EMBL" id="HBUF01083959">
    <property type="protein sequence ID" value="CAG6633806.1"/>
    <property type="molecule type" value="Transcribed_RNA"/>
</dbReference>
<accession>A0A8D8QMG3</accession>
<sequence length="115" mass="12558">MSSTSTNTQQQQDCSTASASGSGNPKSAKSNNFKQPYILQHFDVDQNDPQKFMCKLCVKTTHVACSGSTGNLHKHLKRKHSATYDALVKQQKLSNSSPSQAKATKPVHKNPTKEP</sequence>
<evidence type="ECO:0000256" key="1">
    <source>
        <dbReference type="ARBA" id="ARBA00022723"/>
    </source>
</evidence>
<dbReference type="InterPro" id="IPR036236">
    <property type="entry name" value="Znf_C2H2_sf"/>
</dbReference>
<dbReference type="Pfam" id="PF02892">
    <property type="entry name" value="zf-BED"/>
    <property type="match status" value="1"/>
</dbReference>
<proteinExistence type="predicted"/>
<feature type="region of interest" description="Disordered" evidence="4">
    <location>
        <begin position="90"/>
        <end position="115"/>
    </location>
</feature>
<feature type="compositionally biased region" description="Low complexity" evidence="4">
    <location>
        <begin position="1"/>
        <end position="16"/>
    </location>
</feature>
<feature type="region of interest" description="Disordered" evidence="4">
    <location>
        <begin position="1"/>
        <end position="34"/>
    </location>
</feature>
<evidence type="ECO:0000313" key="6">
    <source>
        <dbReference type="EMBL" id="CAG6633807.1"/>
    </source>
</evidence>
<feature type="compositionally biased region" description="Basic residues" evidence="4">
    <location>
        <begin position="105"/>
        <end position="115"/>
    </location>
</feature>
<dbReference type="GO" id="GO:0003677">
    <property type="term" value="F:DNA binding"/>
    <property type="evidence" value="ECO:0007669"/>
    <property type="project" value="InterPro"/>
</dbReference>
<feature type="domain" description="BED-type" evidence="5">
    <location>
        <begin position="39"/>
        <end position="81"/>
    </location>
</feature>
<dbReference type="SUPFAM" id="SSF57667">
    <property type="entry name" value="beta-beta-alpha zinc fingers"/>
    <property type="match status" value="1"/>
</dbReference>
<evidence type="ECO:0000256" key="2">
    <source>
        <dbReference type="ARBA" id="ARBA00022771"/>
    </source>
</evidence>
<keyword evidence="2" id="KW-0863">Zinc-finger</keyword>
<organism evidence="6">
    <name type="scientific">Cacopsylla melanoneura</name>
    <dbReference type="NCBI Taxonomy" id="428564"/>
    <lineage>
        <taxon>Eukaryota</taxon>
        <taxon>Metazoa</taxon>
        <taxon>Ecdysozoa</taxon>
        <taxon>Arthropoda</taxon>
        <taxon>Hexapoda</taxon>
        <taxon>Insecta</taxon>
        <taxon>Pterygota</taxon>
        <taxon>Neoptera</taxon>
        <taxon>Paraneoptera</taxon>
        <taxon>Hemiptera</taxon>
        <taxon>Sternorrhyncha</taxon>
        <taxon>Psylloidea</taxon>
        <taxon>Psyllidae</taxon>
        <taxon>Psyllinae</taxon>
        <taxon>Cacopsylla</taxon>
    </lineage>
</organism>
<feature type="compositionally biased region" description="Polar residues" evidence="4">
    <location>
        <begin position="91"/>
        <end position="102"/>
    </location>
</feature>
<feature type="compositionally biased region" description="Polar residues" evidence="4">
    <location>
        <begin position="17"/>
        <end position="34"/>
    </location>
</feature>
<evidence type="ECO:0000259" key="5">
    <source>
        <dbReference type="Pfam" id="PF02892"/>
    </source>
</evidence>
<name>A0A8D8QMG3_9HEMI</name>
<dbReference type="InterPro" id="IPR003656">
    <property type="entry name" value="Znf_BED"/>
</dbReference>
<reference evidence="6" key="1">
    <citation type="submission" date="2021-05" db="EMBL/GenBank/DDBJ databases">
        <authorList>
            <person name="Alioto T."/>
            <person name="Alioto T."/>
            <person name="Gomez Garrido J."/>
        </authorList>
    </citation>
    <scope>NUCLEOTIDE SEQUENCE</scope>
</reference>